<reference evidence="3 4" key="1">
    <citation type="journal article" date="2015" name="Genome Biol. Evol.">
        <title>Phylogenomic analyses indicate that early fungi evolved digesting cell walls of algal ancestors of land plants.</title>
        <authorList>
            <person name="Chang Y."/>
            <person name="Wang S."/>
            <person name="Sekimoto S."/>
            <person name="Aerts A.L."/>
            <person name="Choi C."/>
            <person name="Clum A."/>
            <person name="LaButti K.M."/>
            <person name="Lindquist E.A."/>
            <person name="Yee Ngan C."/>
            <person name="Ohm R.A."/>
            <person name="Salamov A.A."/>
            <person name="Grigoriev I.V."/>
            <person name="Spatafora J.W."/>
            <person name="Berbee M.L."/>
        </authorList>
    </citation>
    <scope>NUCLEOTIDE SEQUENCE [LARGE SCALE GENOMIC DNA]</scope>
    <source>
        <strain evidence="3 4">JEL478</strain>
    </source>
</reference>
<keyword evidence="1" id="KW-1133">Transmembrane helix</keyword>
<dbReference type="GO" id="GO:0005737">
    <property type="term" value="C:cytoplasm"/>
    <property type="evidence" value="ECO:0007669"/>
    <property type="project" value="TreeGrafter"/>
</dbReference>
<dbReference type="InterPro" id="IPR001810">
    <property type="entry name" value="F-box_dom"/>
</dbReference>
<dbReference type="GO" id="GO:0031146">
    <property type="term" value="P:SCF-dependent proteasomal ubiquitin-dependent protein catabolic process"/>
    <property type="evidence" value="ECO:0007669"/>
    <property type="project" value="TreeGrafter"/>
</dbReference>
<feature type="transmembrane region" description="Helical" evidence="1">
    <location>
        <begin position="618"/>
        <end position="640"/>
    </location>
</feature>
<protein>
    <recommendedName>
        <fullName evidence="2">F-box domain-containing protein</fullName>
    </recommendedName>
</protein>
<keyword evidence="1" id="KW-0812">Transmembrane</keyword>
<accession>A0A139A3N9</accession>
<evidence type="ECO:0000313" key="3">
    <source>
        <dbReference type="EMBL" id="KXS11412.1"/>
    </source>
</evidence>
<dbReference type="CDD" id="cd09917">
    <property type="entry name" value="F-box_SF"/>
    <property type="match status" value="1"/>
</dbReference>
<keyword evidence="1" id="KW-0472">Membrane</keyword>
<dbReference type="SUPFAM" id="SSF81383">
    <property type="entry name" value="F-box domain"/>
    <property type="match status" value="1"/>
</dbReference>
<organism evidence="3 4">
    <name type="scientific">Gonapodya prolifera (strain JEL478)</name>
    <name type="common">Monoblepharis prolifera</name>
    <dbReference type="NCBI Taxonomy" id="1344416"/>
    <lineage>
        <taxon>Eukaryota</taxon>
        <taxon>Fungi</taxon>
        <taxon>Fungi incertae sedis</taxon>
        <taxon>Chytridiomycota</taxon>
        <taxon>Chytridiomycota incertae sedis</taxon>
        <taxon>Monoblepharidomycetes</taxon>
        <taxon>Monoblepharidales</taxon>
        <taxon>Gonapodyaceae</taxon>
        <taxon>Gonapodya</taxon>
    </lineage>
</organism>
<dbReference type="InterPro" id="IPR036047">
    <property type="entry name" value="F-box-like_dom_sf"/>
</dbReference>
<evidence type="ECO:0000259" key="2">
    <source>
        <dbReference type="PROSITE" id="PS50181"/>
    </source>
</evidence>
<dbReference type="GO" id="GO:0019005">
    <property type="term" value="C:SCF ubiquitin ligase complex"/>
    <property type="evidence" value="ECO:0007669"/>
    <property type="project" value="TreeGrafter"/>
</dbReference>
<feature type="domain" description="F-box" evidence="2">
    <location>
        <begin position="1"/>
        <end position="53"/>
    </location>
</feature>
<evidence type="ECO:0000256" key="1">
    <source>
        <dbReference type="SAM" id="Phobius"/>
    </source>
</evidence>
<gene>
    <name evidence="3" type="ORF">M427DRAFT_35795</name>
</gene>
<sequence length="719" mass="78910">MAAMRSLPTEILAHIIELSSPSTLAAASLVSRQWNSAAQTVLATLAIKVYLKLLFLGPEHSTNQSSQRVNASPSWVLGVENSPILPEFGGETLSTLPPRVLLVVMASEVTIDCRQLSALSLFDPTEVASSLADRIRAALPDRIPSGLNICFSVATFQFMNNDSGNDIIFSSDALPKNIAALETALDLCRNLCIPHIQLDRISYILLYVSTPPRRGALLPSVAQVSLVGSDNQWDINSKWNDREMAHAISAFTSQRLSFPNAKQLTAPHIEVQISPANHFLFLRSYLDTNAILDPLTPSVRQKTTTFISADNNQVQFPVNSLLPNLEVFGTIPLALGLWKYSDPHRTLLSSLPATVHTLHATLHIMHLFYAAAFSLSDLFTQFSTLLPPGTQRLVLTVRTAAGPPQEDVRLTGRKLWLAMVEIAKRVTTEVRIERAGDWVEEARLHVCWKEQLDELVAAGVIKYGTVMLDRSKHDCHLAWLPGSRSSLSYSYSTQILARVIELSSPRSLAAASLVARRWNSAAQTVVPNLALKVHLRLQFLEPESRKSVTSQYANASPSLFLGVGSTRILAEFERTTLPDPALLVAMSAEVNINARALAALGPLDSSETVCSLKDKIRAAINVSVVIGMNILISVATFQFMKSMGKRGRALFTAPSTLSTVFTRFSKLLPPATRRLIVTVRTTAGPPVEDMRPADRKLWCVMVEIAKRVEVEVRIERAGN</sequence>
<keyword evidence="4" id="KW-1185">Reference proteome</keyword>
<dbReference type="AlphaFoldDB" id="A0A139A3N9"/>
<proteinExistence type="predicted"/>
<dbReference type="EMBL" id="KQ965802">
    <property type="protein sequence ID" value="KXS11412.1"/>
    <property type="molecule type" value="Genomic_DNA"/>
</dbReference>
<dbReference type="PANTHER" id="PTHR12874">
    <property type="entry name" value="F-BOX ONLY PROTEIN 48-RELATED"/>
    <property type="match status" value="1"/>
</dbReference>
<dbReference type="Gene3D" id="1.20.1280.50">
    <property type="match status" value="1"/>
</dbReference>
<evidence type="ECO:0000313" key="4">
    <source>
        <dbReference type="Proteomes" id="UP000070544"/>
    </source>
</evidence>
<name>A0A139A3N9_GONPJ</name>
<dbReference type="Proteomes" id="UP000070544">
    <property type="component" value="Unassembled WGS sequence"/>
</dbReference>
<dbReference type="PROSITE" id="PS50181">
    <property type="entry name" value="FBOX"/>
    <property type="match status" value="1"/>
</dbReference>
<dbReference type="Pfam" id="PF12937">
    <property type="entry name" value="F-box-like"/>
    <property type="match status" value="1"/>
</dbReference>
<dbReference type="PANTHER" id="PTHR12874:SF9">
    <property type="entry name" value="F-BOX ONLY PROTEIN 48"/>
    <property type="match status" value="1"/>
</dbReference>